<name>A0A310SPJ4_9HYME</name>
<accession>A0A310SPJ4</accession>
<proteinExistence type="predicted"/>
<sequence length="92" mass="10347">MKPSSNGASCPHIKTSLNSLTYYPLSYHCTITPSPNTSTSFLLTTITISLSPRPTLNLHNLFFTLKQESTPIDLTGVHKRKFKQRKSPERKV</sequence>
<protein>
    <submittedName>
        <fullName evidence="1">Uncharacterized protein</fullName>
    </submittedName>
</protein>
<dbReference type="Proteomes" id="UP000250275">
    <property type="component" value="Unassembled WGS sequence"/>
</dbReference>
<evidence type="ECO:0000313" key="2">
    <source>
        <dbReference type="Proteomes" id="UP000250275"/>
    </source>
</evidence>
<keyword evidence="2" id="KW-1185">Reference proteome</keyword>
<organism evidence="1 2">
    <name type="scientific">Eufriesea mexicana</name>
    <dbReference type="NCBI Taxonomy" id="516756"/>
    <lineage>
        <taxon>Eukaryota</taxon>
        <taxon>Metazoa</taxon>
        <taxon>Ecdysozoa</taxon>
        <taxon>Arthropoda</taxon>
        <taxon>Hexapoda</taxon>
        <taxon>Insecta</taxon>
        <taxon>Pterygota</taxon>
        <taxon>Neoptera</taxon>
        <taxon>Endopterygota</taxon>
        <taxon>Hymenoptera</taxon>
        <taxon>Apocrita</taxon>
        <taxon>Aculeata</taxon>
        <taxon>Apoidea</taxon>
        <taxon>Anthophila</taxon>
        <taxon>Apidae</taxon>
        <taxon>Eufriesea</taxon>
    </lineage>
</organism>
<evidence type="ECO:0000313" key="1">
    <source>
        <dbReference type="EMBL" id="OAD56372.1"/>
    </source>
</evidence>
<dbReference type="AlphaFoldDB" id="A0A310SPJ4"/>
<reference evidence="1 2" key="1">
    <citation type="submission" date="2015-07" db="EMBL/GenBank/DDBJ databases">
        <title>The genome of Eufriesea mexicana.</title>
        <authorList>
            <person name="Pan H."/>
            <person name="Kapheim K."/>
        </authorList>
    </citation>
    <scope>NUCLEOTIDE SEQUENCE [LARGE SCALE GENOMIC DNA]</scope>
    <source>
        <strain evidence="1">0111107269</strain>
        <tissue evidence="1">Whole body</tissue>
    </source>
</reference>
<dbReference type="EMBL" id="KQ762031">
    <property type="protein sequence ID" value="OAD56372.1"/>
    <property type="molecule type" value="Genomic_DNA"/>
</dbReference>
<gene>
    <name evidence="1" type="ORF">WN48_03498</name>
</gene>